<organism evidence="1 2">
    <name type="scientific">Zophobas morio</name>
    <dbReference type="NCBI Taxonomy" id="2755281"/>
    <lineage>
        <taxon>Eukaryota</taxon>
        <taxon>Metazoa</taxon>
        <taxon>Ecdysozoa</taxon>
        <taxon>Arthropoda</taxon>
        <taxon>Hexapoda</taxon>
        <taxon>Insecta</taxon>
        <taxon>Pterygota</taxon>
        <taxon>Neoptera</taxon>
        <taxon>Endopterygota</taxon>
        <taxon>Coleoptera</taxon>
        <taxon>Polyphaga</taxon>
        <taxon>Cucujiformia</taxon>
        <taxon>Tenebrionidae</taxon>
        <taxon>Zophobas</taxon>
    </lineage>
</organism>
<keyword evidence="2" id="KW-1185">Reference proteome</keyword>
<dbReference type="Proteomes" id="UP001168821">
    <property type="component" value="Unassembled WGS sequence"/>
</dbReference>
<name>A0AA38M5J6_9CUCU</name>
<dbReference type="GO" id="GO:0016020">
    <property type="term" value="C:membrane"/>
    <property type="evidence" value="ECO:0007669"/>
    <property type="project" value="TreeGrafter"/>
</dbReference>
<dbReference type="Gene3D" id="3.10.120.10">
    <property type="entry name" value="Cytochrome b5-like heme/steroid binding domain"/>
    <property type="match status" value="1"/>
</dbReference>
<reference evidence="1" key="1">
    <citation type="journal article" date="2023" name="G3 (Bethesda)">
        <title>Whole genome assemblies of Zophobas morio and Tenebrio molitor.</title>
        <authorList>
            <person name="Kaur S."/>
            <person name="Stinson S.A."/>
            <person name="diCenzo G.C."/>
        </authorList>
    </citation>
    <scope>NUCLEOTIDE SEQUENCE</scope>
    <source>
        <strain evidence="1">QUZm001</strain>
    </source>
</reference>
<gene>
    <name evidence="1" type="ORF">Zmor_022671</name>
</gene>
<evidence type="ECO:0000313" key="1">
    <source>
        <dbReference type="EMBL" id="KAJ3644975.1"/>
    </source>
</evidence>
<dbReference type="AlphaFoldDB" id="A0AA38M5J6"/>
<dbReference type="GO" id="GO:0012505">
    <property type="term" value="C:endomembrane system"/>
    <property type="evidence" value="ECO:0007669"/>
    <property type="project" value="TreeGrafter"/>
</dbReference>
<accession>A0AA38M5J6</accession>
<dbReference type="PANTHER" id="PTHR10281">
    <property type="entry name" value="MEMBRANE-ASSOCIATED PROGESTERONE RECEPTOR COMPONENT-RELATED"/>
    <property type="match status" value="1"/>
</dbReference>
<dbReference type="InterPro" id="IPR036400">
    <property type="entry name" value="Cyt_B5-like_heme/steroid_sf"/>
</dbReference>
<dbReference type="InterPro" id="IPR050577">
    <property type="entry name" value="MAPR/NEUFC/NENF-like"/>
</dbReference>
<sequence>MFVKIALLSIFFALLAFYYPSFVPLLAKFAPQKPNPKNSRLFTPEELQLYNGNDKPELYLAVLGKDASRSFITGKFGENDVDDRVSDLSQEELRSLNHWVGFYGKEYKRVGKLIGSYYDKNGELTGYGRQVKKLIEVAELAKNNQDLEKIKYPPCNVEWGADTGTRVWCSNKSGGVTRDWVGVPRQLYQPGQDYRCACVQTPELSANLKEYEGCDSTSESCLVKT</sequence>
<evidence type="ECO:0008006" key="3">
    <source>
        <dbReference type="Google" id="ProtNLM"/>
    </source>
</evidence>
<protein>
    <recommendedName>
        <fullName evidence="3">Neuferricin</fullName>
    </recommendedName>
</protein>
<dbReference type="EMBL" id="JALNTZ010000007">
    <property type="protein sequence ID" value="KAJ3644975.1"/>
    <property type="molecule type" value="Genomic_DNA"/>
</dbReference>
<proteinExistence type="predicted"/>
<dbReference type="PANTHER" id="PTHR10281:SF4">
    <property type="entry name" value="NEUFERRICIN"/>
    <property type="match status" value="1"/>
</dbReference>
<evidence type="ECO:0000313" key="2">
    <source>
        <dbReference type="Proteomes" id="UP001168821"/>
    </source>
</evidence>
<dbReference type="SUPFAM" id="SSF55856">
    <property type="entry name" value="Cytochrome b5-like heme/steroid binding domain"/>
    <property type="match status" value="1"/>
</dbReference>
<comment type="caution">
    <text evidence="1">The sequence shown here is derived from an EMBL/GenBank/DDBJ whole genome shotgun (WGS) entry which is preliminary data.</text>
</comment>